<dbReference type="AlphaFoldDB" id="A0A5C3P2X5"/>
<reference evidence="2 3" key="1">
    <citation type="journal article" date="2019" name="Nat. Ecol. Evol.">
        <title>Megaphylogeny resolves global patterns of mushroom evolution.</title>
        <authorList>
            <person name="Varga T."/>
            <person name="Krizsan K."/>
            <person name="Foldi C."/>
            <person name="Dima B."/>
            <person name="Sanchez-Garcia M."/>
            <person name="Sanchez-Ramirez S."/>
            <person name="Szollosi G.J."/>
            <person name="Szarkandi J.G."/>
            <person name="Papp V."/>
            <person name="Albert L."/>
            <person name="Andreopoulos W."/>
            <person name="Angelini C."/>
            <person name="Antonin V."/>
            <person name="Barry K.W."/>
            <person name="Bougher N.L."/>
            <person name="Buchanan P."/>
            <person name="Buyck B."/>
            <person name="Bense V."/>
            <person name="Catcheside P."/>
            <person name="Chovatia M."/>
            <person name="Cooper J."/>
            <person name="Damon W."/>
            <person name="Desjardin D."/>
            <person name="Finy P."/>
            <person name="Geml J."/>
            <person name="Haridas S."/>
            <person name="Hughes K."/>
            <person name="Justo A."/>
            <person name="Karasinski D."/>
            <person name="Kautmanova I."/>
            <person name="Kiss B."/>
            <person name="Kocsube S."/>
            <person name="Kotiranta H."/>
            <person name="LaButti K.M."/>
            <person name="Lechner B.E."/>
            <person name="Liimatainen K."/>
            <person name="Lipzen A."/>
            <person name="Lukacs Z."/>
            <person name="Mihaltcheva S."/>
            <person name="Morgado L.N."/>
            <person name="Niskanen T."/>
            <person name="Noordeloos M.E."/>
            <person name="Ohm R.A."/>
            <person name="Ortiz-Santana B."/>
            <person name="Ovrebo C."/>
            <person name="Racz N."/>
            <person name="Riley R."/>
            <person name="Savchenko A."/>
            <person name="Shiryaev A."/>
            <person name="Soop K."/>
            <person name="Spirin V."/>
            <person name="Szebenyi C."/>
            <person name="Tomsovsky M."/>
            <person name="Tulloss R.E."/>
            <person name="Uehling J."/>
            <person name="Grigoriev I.V."/>
            <person name="Vagvolgyi C."/>
            <person name="Papp T."/>
            <person name="Martin F.M."/>
            <person name="Miettinen O."/>
            <person name="Hibbett D.S."/>
            <person name="Nagy L.G."/>
        </authorList>
    </citation>
    <scope>NUCLEOTIDE SEQUENCE [LARGE SCALE GENOMIC DNA]</scope>
    <source>
        <strain evidence="2 3">HHB13444</strain>
    </source>
</reference>
<dbReference type="InterPro" id="IPR032675">
    <property type="entry name" value="LRR_dom_sf"/>
</dbReference>
<dbReference type="PANTHER" id="PTHR38926:SF5">
    <property type="entry name" value="F-BOX AND LEUCINE-RICH REPEAT PROTEIN 6"/>
    <property type="match status" value="1"/>
</dbReference>
<dbReference type="EMBL" id="ML211414">
    <property type="protein sequence ID" value="TFK83197.1"/>
    <property type="molecule type" value="Genomic_DNA"/>
</dbReference>
<dbReference type="PANTHER" id="PTHR38926">
    <property type="entry name" value="F-BOX DOMAIN CONTAINING PROTEIN, EXPRESSED"/>
    <property type="match status" value="1"/>
</dbReference>
<feature type="domain" description="F-box" evidence="1">
    <location>
        <begin position="43"/>
        <end position="95"/>
    </location>
</feature>
<dbReference type="InterPro" id="IPR001810">
    <property type="entry name" value="F-box_dom"/>
</dbReference>
<name>A0A5C3P2X5_9APHY</name>
<dbReference type="InParanoid" id="A0A5C3P2X5"/>
<dbReference type="InterPro" id="IPR036047">
    <property type="entry name" value="F-box-like_dom_sf"/>
</dbReference>
<sequence length="527" mass="59007">MEVIRLKREQWLRERDVVLARQAALEQELAELNRLLNTTVPVNALPDELLVQIFAFFRAAVDREWQIAGEWMKIQGVCRRWRQIAISTPMFWRAIKVYKKREWLSLSLLRSARTSVDITFLHPSFPPTAAMVLLSHASRIRRLVIQSANAAWNAVLIKLFSFPTPSLEILRVLQRNAHDDLGIRGDRLPGLKDLALERYVVPGDKTLFANLRTLVMDSCIFGASWPQPFLNLLKTAGHLEKLTLKKCLTSSAGLYLEAPRAERVVLTSLRTFRISGDSSSKTAAFLNSLQVPNISHAEIECDTFANDTFRVTDTIASALPADVKAVLPMWTAVNSVRVTAEDDYFEVLARTAAGQTIHVSLMSSLSTLLWGSSFGRLIADCARLFANSPIRHLDLEGNHALVGVDTWRDVFGQFTELETLTLCGSHCGSLDTLWKGLASAPNGHICCPRLARITTEEGMEICFSDFLLGSLFDTLRKREAGGARLGLLDVRLQRYGDHGVRLEEHTRALITHQLKTMVDRVSIILLG</sequence>
<protein>
    <recommendedName>
        <fullName evidence="1">F-box domain-containing protein</fullName>
    </recommendedName>
</protein>
<evidence type="ECO:0000313" key="3">
    <source>
        <dbReference type="Proteomes" id="UP000308197"/>
    </source>
</evidence>
<dbReference type="SUPFAM" id="SSF52047">
    <property type="entry name" value="RNI-like"/>
    <property type="match status" value="1"/>
</dbReference>
<dbReference type="Proteomes" id="UP000308197">
    <property type="component" value="Unassembled WGS sequence"/>
</dbReference>
<evidence type="ECO:0000313" key="2">
    <source>
        <dbReference type="EMBL" id="TFK83197.1"/>
    </source>
</evidence>
<dbReference type="Gene3D" id="1.20.1280.50">
    <property type="match status" value="1"/>
</dbReference>
<evidence type="ECO:0000259" key="1">
    <source>
        <dbReference type="Pfam" id="PF12937"/>
    </source>
</evidence>
<dbReference type="SUPFAM" id="SSF81383">
    <property type="entry name" value="F-box domain"/>
    <property type="match status" value="1"/>
</dbReference>
<proteinExistence type="predicted"/>
<dbReference type="STRING" id="1314778.A0A5C3P2X5"/>
<keyword evidence="3" id="KW-1185">Reference proteome</keyword>
<organism evidence="2 3">
    <name type="scientific">Polyporus arcularius HHB13444</name>
    <dbReference type="NCBI Taxonomy" id="1314778"/>
    <lineage>
        <taxon>Eukaryota</taxon>
        <taxon>Fungi</taxon>
        <taxon>Dikarya</taxon>
        <taxon>Basidiomycota</taxon>
        <taxon>Agaricomycotina</taxon>
        <taxon>Agaricomycetes</taxon>
        <taxon>Polyporales</taxon>
        <taxon>Polyporaceae</taxon>
        <taxon>Polyporus</taxon>
    </lineage>
</organism>
<accession>A0A5C3P2X5</accession>
<dbReference type="Gene3D" id="3.80.10.10">
    <property type="entry name" value="Ribonuclease Inhibitor"/>
    <property type="match status" value="1"/>
</dbReference>
<gene>
    <name evidence="2" type="ORF">K466DRAFT_666023</name>
</gene>
<dbReference type="Pfam" id="PF12937">
    <property type="entry name" value="F-box-like"/>
    <property type="match status" value="1"/>
</dbReference>